<reference evidence="2" key="1">
    <citation type="submission" date="2014-03" db="EMBL/GenBank/DDBJ databases">
        <title>The sialotranscriptome of Amblyomma triste, Amblyomma parvum and Amblyomma cajennense ticks, uncovered by 454-based RNA-seq.</title>
        <authorList>
            <person name="Garcia G.R."/>
            <person name="Gardinassi L.G."/>
            <person name="Ribeiro J.M."/>
            <person name="Anatriello E."/>
            <person name="Ferreira B.R."/>
            <person name="Moreira H.N."/>
            <person name="Mafra C."/>
            <person name="Olegario M.M."/>
            <person name="Szabo P.J."/>
            <person name="Miranda-Santos I.K."/>
            <person name="Maruyama S.R."/>
        </authorList>
    </citation>
    <scope>NUCLEOTIDE SEQUENCE</scope>
    <source>
        <strain evidence="2">Mato Grasso do Sul</strain>
        <tissue evidence="2">Salivary glands</tissue>
    </source>
</reference>
<dbReference type="AlphaFoldDB" id="A0A023G3P2"/>
<feature type="transmembrane region" description="Helical" evidence="1">
    <location>
        <begin position="12"/>
        <end position="29"/>
    </location>
</feature>
<evidence type="ECO:0000313" key="2">
    <source>
        <dbReference type="EMBL" id="JAC27473.1"/>
    </source>
</evidence>
<organism evidence="2">
    <name type="scientific">Amblyomma triste</name>
    <name type="common">Neotropical tick</name>
    <dbReference type="NCBI Taxonomy" id="251400"/>
    <lineage>
        <taxon>Eukaryota</taxon>
        <taxon>Metazoa</taxon>
        <taxon>Ecdysozoa</taxon>
        <taxon>Arthropoda</taxon>
        <taxon>Chelicerata</taxon>
        <taxon>Arachnida</taxon>
        <taxon>Acari</taxon>
        <taxon>Parasitiformes</taxon>
        <taxon>Ixodida</taxon>
        <taxon>Ixodoidea</taxon>
        <taxon>Ixodidae</taxon>
        <taxon>Amblyomminae</taxon>
        <taxon>Amblyomma</taxon>
    </lineage>
</organism>
<keyword evidence="1" id="KW-1133">Transmembrane helix</keyword>
<sequence>MAVAVRCAEMNSTVLCVYIFFTLIVASVCQPRIQRPGTPPQCTPWDAKDFMRRSPHTGNIHKCLYGQRQGDTCDFRPGCRCGFSIS</sequence>
<accession>A0A023G3P2</accession>
<evidence type="ECO:0000256" key="1">
    <source>
        <dbReference type="SAM" id="Phobius"/>
    </source>
</evidence>
<protein>
    <submittedName>
        <fullName evidence="2">Putative secreted protein</fullName>
    </submittedName>
</protein>
<proteinExistence type="evidence at transcript level"/>
<keyword evidence="1" id="KW-0812">Transmembrane</keyword>
<name>A0A023G3P2_AMBTT</name>
<dbReference type="EMBL" id="GBBM01007945">
    <property type="protein sequence ID" value="JAC27473.1"/>
    <property type="molecule type" value="mRNA"/>
</dbReference>
<keyword evidence="1" id="KW-0472">Membrane</keyword>